<evidence type="ECO:0000256" key="1">
    <source>
        <dbReference type="SAM" id="SignalP"/>
    </source>
</evidence>
<keyword evidence="3" id="KW-1185">Reference proteome</keyword>
<name>A0A2M6UDM0_9BRAD</name>
<feature type="chain" id="PRO_5014979949" evidence="1">
    <location>
        <begin position="21"/>
        <end position="132"/>
    </location>
</feature>
<dbReference type="RefSeq" id="WP_100177897.1">
    <property type="nucleotide sequence ID" value="NZ_LFJC01000003.1"/>
</dbReference>
<accession>A0A2M6UDM0</accession>
<evidence type="ECO:0000313" key="3">
    <source>
        <dbReference type="Proteomes" id="UP000228930"/>
    </source>
</evidence>
<keyword evidence="1" id="KW-0732">Signal</keyword>
<reference evidence="2 3" key="1">
    <citation type="submission" date="2015-06" db="EMBL/GenBank/DDBJ databases">
        <title>Comparative genome analysis of nirS-carrying Bradyrhizobium sp. strains.</title>
        <authorList>
            <person name="Ishii S."/>
            <person name="Jang J."/>
            <person name="Nishizawa T."/>
            <person name="Senoo K."/>
        </authorList>
    </citation>
    <scope>NUCLEOTIDE SEQUENCE [LARGE SCALE GENOMIC DNA]</scope>
    <source>
        <strain evidence="2 3">TSA1</strain>
    </source>
</reference>
<evidence type="ECO:0000313" key="2">
    <source>
        <dbReference type="EMBL" id="PIT02730.1"/>
    </source>
</evidence>
<proteinExistence type="predicted"/>
<sequence>MKRVSVGAALILVMSVPSFAQTVGLVQASFSATYTLGDGADCKSLLVTGQFIAPTPGYQLTVKKVTPQATPTIHELELVATPPAGNVTQLLTLMPVSYSDPDFMSCPYGISIAYGKQRVIVGLVPASTAVEK</sequence>
<dbReference type="AlphaFoldDB" id="A0A2M6UDM0"/>
<dbReference type="Proteomes" id="UP000228930">
    <property type="component" value="Unassembled WGS sequence"/>
</dbReference>
<feature type="signal peptide" evidence="1">
    <location>
        <begin position="1"/>
        <end position="20"/>
    </location>
</feature>
<comment type="caution">
    <text evidence="2">The sequence shown here is derived from an EMBL/GenBank/DDBJ whole genome shotgun (WGS) entry which is preliminary data.</text>
</comment>
<dbReference type="EMBL" id="LFJC01000003">
    <property type="protein sequence ID" value="PIT02730.1"/>
    <property type="molecule type" value="Genomic_DNA"/>
</dbReference>
<gene>
    <name evidence="2" type="ORF">TSA1_19710</name>
</gene>
<protein>
    <submittedName>
        <fullName evidence="2">Uncharacterized protein</fullName>
    </submittedName>
</protein>
<organism evidence="2 3">
    <name type="scientific">Bradyrhizobium nitroreducens</name>
    <dbReference type="NCBI Taxonomy" id="709803"/>
    <lineage>
        <taxon>Bacteria</taxon>
        <taxon>Pseudomonadati</taxon>
        <taxon>Pseudomonadota</taxon>
        <taxon>Alphaproteobacteria</taxon>
        <taxon>Hyphomicrobiales</taxon>
        <taxon>Nitrobacteraceae</taxon>
        <taxon>Bradyrhizobium</taxon>
    </lineage>
</organism>